<comment type="caution">
    <text evidence="7">The sequence shown here is derived from an EMBL/GenBank/DDBJ whole genome shotgun (WGS) entry which is preliminary data.</text>
</comment>
<feature type="transmembrane region" description="Helical" evidence="5">
    <location>
        <begin position="179"/>
        <end position="196"/>
    </location>
</feature>
<proteinExistence type="predicted"/>
<dbReference type="InterPro" id="IPR022764">
    <property type="entry name" value="Peptidase_S54_rhomboid_dom"/>
</dbReference>
<accession>A0ABW3FAQ6</accession>
<evidence type="ECO:0000313" key="7">
    <source>
        <dbReference type="EMBL" id="MFD0914933.1"/>
    </source>
</evidence>
<keyword evidence="4 5" id="KW-0472">Membrane</keyword>
<organism evidence="7 8">
    <name type="scientific">Pseudahrensia aquimaris</name>
    <dbReference type="NCBI Taxonomy" id="744461"/>
    <lineage>
        <taxon>Bacteria</taxon>
        <taxon>Pseudomonadati</taxon>
        <taxon>Pseudomonadota</taxon>
        <taxon>Alphaproteobacteria</taxon>
        <taxon>Hyphomicrobiales</taxon>
        <taxon>Ahrensiaceae</taxon>
        <taxon>Pseudahrensia</taxon>
    </lineage>
</organism>
<keyword evidence="7" id="KW-0378">Hydrolase</keyword>
<evidence type="ECO:0000256" key="2">
    <source>
        <dbReference type="ARBA" id="ARBA00022692"/>
    </source>
</evidence>
<evidence type="ECO:0000256" key="5">
    <source>
        <dbReference type="SAM" id="Phobius"/>
    </source>
</evidence>
<feature type="domain" description="Peptidase S54 rhomboid" evidence="6">
    <location>
        <begin position="79"/>
        <end position="223"/>
    </location>
</feature>
<evidence type="ECO:0000313" key="8">
    <source>
        <dbReference type="Proteomes" id="UP001597101"/>
    </source>
</evidence>
<gene>
    <name evidence="7" type="ORF">ACFQ14_00770</name>
</gene>
<feature type="transmembrane region" description="Helical" evidence="5">
    <location>
        <begin position="141"/>
        <end position="159"/>
    </location>
</feature>
<dbReference type="PANTHER" id="PTHR43731">
    <property type="entry name" value="RHOMBOID PROTEASE"/>
    <property type="match status" value="1"/>
</dbReference>
<sequence length="258" mass="28357">MFIPFYDGKALQHVSLQWVTLSIIAINVVVFLIGLPFAPSDGTAGGLAIGFGHIPSVANDLRTLPTEFRYIPDGLYPLTAITYSFLHADWWHLAGNMLFIWVFGDNVEDAMGHIKFLIFYLACAVAGAFFHALVFPDSSSPLIGASGAAAGIVAAYLMLHPKARVWVLVMMRIPIRLTALWVLGFWIAFQIFMFVTSSGQGVSWAAHVGGIMAGAVLVVILKRRNVELFDRDLPVPQNQEALVEPIPPKPKKRPWGRS</sequence>
<keyword evidence="2 5" id="KW-0812">Transmembrane</keyword>
<keyword evidence="7" id="KW-0645">Protease</keyword>
<evidence type="ECO:0000256" key="4">
    <source>
        <dbReference type="ARBA" id="ARBA00023136"/>
    </source>
</evidence>
<keyword evidence="3 5" id="KW-1133">Transmembrane helix</keyword>
<feature type="transmembrane region" description="Helical" evidence="5">
    <location>
        <begin position="202"/>
        <end position="221"/>
    </location>
</feature>
<keyword evidence="8" id="KW-1185">Reference proteome</keyword>
<dbReference type="PANTHER" id="PTHR43731:SF34">
    <property type="entry name" value="PEPTIDASE S54 RHOMBOID DOMAIN-CONTAINING PROTEIN"/>
    <property type="match status" value="1"/>
</dbReference>
<name>A0ABW3FAQ6_9HYPH</name>
<evidence type="ECO:0000256" key="1">
    <source>
        <dbReference type="ARBA" id="ARBA00004141"/>
    </source>
</evidence>
<dbReference type="GO" id="GO:0008233">
    <property type="term" value="F:peptidase activity"/>
    <property type="evidence" value="ECO:0007669"/>
    <property type="project" value="UniProtKB-KW"/>
</dbReference>
<dbReference type="Pfam" id="PF01694">
    <property type="entry name" value="Rhomboid"/>
    <property type="match status" value="1"/>
</dbReference>
<dbReference type="EC" id="3.4.21.-" evidence="7"/>
<dbReference type="SUPFAM" id="SSF144091">
    <property type="entry name" value="Rhomboid-like"/>
    <property type="match status" value="1"/>
</dbReference>
<feature type="transmembrane region" description="Helical" evidence="5">
    <location>
        <begin position="116"/>
        <end position="135"/>
    </location>
</feature>
<comment type="subcellular location">
    <subcellularLocation>
        <location evidence="1">Membrane</location>
        <topology evidence="1">Multi-pass membrane protein</topology>
    </subcellularLocation>
</comment>
<evidence type="ECO:0000256" key="3">
    <source>
        <dbReference type="ARBA" id="ARBA00022989"/>
    </source>
</evidence>
<feature type="transmembrane region" description="Helical" evidence="5">
    <location>
        <begin position="80"/>
        <end position="104"/>
    </location>
</feature>
<reference evidence="8" key="1">
    <citation type="journal article" date="2019" name="Int. J. Syst. Evol. Microbiol.">
        <title>The Global Catalogue of Microorganisms (GCM) 10K type strain sequencing project: providing services to taxonomists for standard genome sequencing and annotation.</title>
        <authorList>
            <consortium name="The Broad Institute Genomics Platform"/>
            <consortium name="The Broad Institute Genome Sequencing Center for Infectious Disease"/>
            <person name="Wu L."/>
            <person name="Ma J."/>
        </authorList>
    </citation>
    <scope>NUCLEOTIDE SEQUENCE [LARGE SCALE GENOMIC DNA]</scope>
    <source>
        <strain evidence="8">CCUG 60023</strain>
    </source>
</reference>
<dbReference type="Proteomes" id="UP001597101">
    <property type="component" value="Unassembled WGS sequence"/>
</dbReference>
<dbReference type="Gene3D" id="1.20.1540.10">
    <property type="entry name" value="Rhomboid-like"/>
    <property type="match status" value="1"/>
</dbReference>
<protein>
    <submittedName>
        <fullName evidence="7">Rhomboid family intramembrane serine protease</fullName>
        <ecNumber evidence="7">3.4.21.-</ecNumber>
    </submittedName>
</protein>
<dbReference type="RefSeq" id="WP_377210787.1">
    <property type="nucleotide sequence ID" value="NZ_JBHTJV010000002.1"/>
</dbReference>
<dbReference type="InterPro" id="IPR050925">
    <property type="entry name" value="Rhomboid_protease_S54"/>
</dbReference>
<dbReference type="GO" id="GO:0006508">
    <property type="term" value="P:proteolysis"/>
    <property type="evidence" value="ECO:0007669"/>
    <property type="project" value="UniProtKB-KW"/>
</dbReference>
<evidence type="ECO:0000259" key="6">
    <source>
        <dbReference type="Pfam" id="PF01694"/>
    </source>
</evidence>
<dbReference type="InterPro" id="IPR035952">
    <property type="entry name" value="Rhomboid-like_sf"/>
</dbReference>
<feature type="transmembrane region" description="Helical" evidence="5">
    <location>
        <begin position="18"/>
        <end position="38"/>
    </location>
</feature>
<dbReference type="EMBL" id="JBHTJV010000002">
    <property type="protein sequence ID" value="MFD0914933.1"/>
    <property type="molecule type" value="Genomic_DNA"/>
</dbReference>